<comment type="caution">
    <text evidence="1">The sequence shown here is derived from an EMBL/GenBank/DDBJ whole genome shotgun (WGS) entry which is preliminary data.</text>
</comment>
<sequence length="352" mass="38444">MKVNTLAIVVSFILGGVAGAVALKQLDRVGPQTGASQHSLTTLELGSTSRGELTQASAINLKDGSRYQAFRFLPAQAGLLRIQQHGALEGHLTLLNADHEIIQNSVLDELYVLIDETSRQTPLTLVVSGASASAYGPFRLETEWLEVMSERSLEVNQEVTGYLTGSVNQYEVTIEQFGMYQFDMSSSKLDSYLTLTGLGLNQTDDDGGDGLNARLVLMLQPGVYQLGASTSYSVEEHGFGQYQLRLQQLNTMQDLQQGGELEVGQRVQGMMQQSEVVEYSFSLQQERRLRIALDSDSFDTVLEVQGAGIRFSDDDGGIGTNSLIHETFPAGDYRIQVMAYGAGQGVFSLRIH</sequence>
<accession>A0ABU7JJ81</accession>
<gene>
    <name evidence="1" type="ORF">QWF21_12930</name>
</gene>
<dbReference type="RefSeq" id="WP_330088471.1">
    <property type="nucleotide sequence ID" value="NZ_JAUGZK010000010.1"/>
</dbReference>
<organism evidence="1 2">
    <name type="scientific">Alkalimonas mucilaginosa</name>
    <dbReference type="NCBI Taxonomy" id="3057676"/>
    <lineage>
        <taxon>Bacteria</taxon>
        <taxon>Pseudomonadati</taxon>
        <taxon>Pseudomonadota</taxon>
        <taxon>Gammaproteobacteria</taxon>
        <taxon>Alkalimonas</taxon>
    </lineage>
</organism>
<evidence type="ECO:0000313" key="1">
    <source>
        <dbReference type="EMBL" id="MEE2025150.1"/>
    </source>
</evidence>
<dbReference type="Proteomes" id="UP001339167">
    <property type="component" value="Unassembled WGS sequence"/>
</dbReference>
<protein>
    <recommendedName>
        <fullName evidence="3">Peptidase C-terminal archaeal/bacterial domain-containing protein</fullName>
    </recommendedName>
</protein>
<reference evidence="1 2" key="1">
    <citation type="submission" date="2023-06" db="EMBL/GenBank/DDBJ databases">
        <title>Alkalimonas sp., MEB004 an alkaliphilic bacterium isolated from Lonar Lake, India.</title>
        <authorList>
            <person name="Joshi A."/>
            <person name="Thite S."/>
        </authorList>
    </citation>
    <scope>NUCLEOTIDE SEQUENCE [LARGE SCALE GENOMIC DNA]</scope>
    <source>
        <strain evidence="1 2">MEB004</strain>
    </source>
</reference>
<evidence type="ECO:0000313" key="2">
    <source>
        <dbReference type="Proteomes" id="UP001339167"/>
    </source>
</evidence>
<dbReference type="EMBL" id="JAUGZK010000010">
    <property type="protein sequence ID" value="MEE2025150.1"/>
    <property type="molecule type" value="Genomic_DNA"/>
</dbReference>
<evidence type="ECO:0008006" key="3">
    <source>
        <dbReference type="Google" id="ProtNLM"/>
    </source>
</evidence>
<proteinExistence type="predicted"/>
<name>A0ABU7JJ81_9GAMM</name>
<keyword evidence="2" id="KW-1185">Reference proteome</keyword>
<dbReference type="Gene3D" id="2.60.120.380">
    <property type="match status" value="1"/>
</dbReference>